<name>A0A3M9XNY0_9HYPH</name>
<dbReference type="AlphaFoldDB" id="A0A3M9XNY0"/>
<feature type="domain" description="Glycosyl transferase family 1" evidence="1">
    <location>
        <begin position="274"/>
        <end position="424"/>
    </location>
</feature>
<dbReference type="Pfam" id="PF00534">
    <property type="entry name" value="Glycos_transf_1"/>
    <property type="match status" value="1"/>
</dbReference>
<proteinExistence type="predicted"/>
<evidence type="ECO:0000313" key="2">
    <source>
        <dbReference type="EMBL" id="RNJ49933.1"/>
    </source>
</evidence>
<dbReference type="Gene3D" id="3.40.50.2000">
    <property type="entry name" value="Glycogen Phosphorylase B"/>
    <property type="match status" value="1"/>
</dbReference>
<sequence length="449" mass="50935">MDNNSAVCRYFLDVLYREYFYLKNDEKPKKTRLRDFFLKRMLELYWSITRFIGLGFLHDGRRQATNRVDQLLGQRPSIPRSCCIQASEYGRMLIDVTSTHLSGKETGIQRVVKEIAFAGAEMGAALPVLRIEDRFYPYFRNAISSDSVELAPGDILLLLDAPAADLESYSAAMKAVRSLGGQNVVCIYDLLPKTIPWSFSPEQLQHYERWFSAIVCESDAAVCISESVARELKAHLASLPQPVRMPVGWFQLGGNFRYSKTLPVGADVAAITRTSSPFFLSVGTLEPRKGYHVSLDAMEELWKHGIDVHFVIVGRYGWMSDVLQRRILEHEEHRKRLHWLQNANDAELHCLYSSAHALVFASLAEGFGLPIIEAANDGLPVIASDIPIFREVGGKNISYFRALDSSDLARKLREALTNERQLQKIEVPGWKQSTQQLLDMVRTQSYQLK</sequence>
<dbReference type="Proteomes" id="UP000268623">
    <property type="component" value="Unassembled WGS sequence"/>
</dbReference>
<comment type="caution">
    <text evidence="2">The sequence shown here is derived from an EMBL/GenBank/DDBJ whole genome shotgun (WGS) entry which is preliminary data.</text>
</comment>
<dbReference type="EMBL" id="QWDD01000001">
    <property type="protein sequence ID" value="RNJ49933.1"/>
    <property type="molecule type" value="Genomic_DNA"/>
</dbReference>
<accession>A0A3M9XNY0</accession>
<dbReference type="InterPro" id="IPR001296">
    <property type="entry name" value="Glyco_trans_1"/>
</dbReference>
<dbReference type="CDD" id="cd03809">
    <property type="entry name" value="GT4_MtfB-like"/>
    <property type="match status" value="1"/>
</dbReference>
<dbReference type="SUPFAM" id="SSF53756">
    <property type="entry name" value="UDP-Glycosyltransferase/glycogen phosphorylase"/>
    <property type="match status" value="1"/>
</dbReference>
<dbReference type="GO" id="GO:0016757">
    <property type="term" value="F:glycosyltransferase activity"/>
    <property type="evidence" value="ECO:0007669"/>
    <property type="project" value="InterPro"/>
</dbReference>
<evidence type="ECO:0000313" key="3">
    <source>
        <dbReference type="Proteomes" id="UP000268623"/>
    </source>
</evidence>
<protein>
    <submittedName>
        <fullName evidence="2">Glycosyltransferase family 1 protein</fullName>
    </submittedName>
</protein>
<gene>
    <name evidence="2" type="ORF">D1O30_10295</name>
</gene>
<reference evidence="2 3" key="1">
    <citation type="submission" date="2018-08" db="EMBL/GenBank/DDBJ databases">
        <title>Genome sequence of Methylocystis hirsuta CSC1, a methanotroph able to accumulate PHAs.</title>
        <authorList>
            <person name="Bordel S."/>
            <person name="Rodriguez E."/>
            <person name="Gancedo J."/>
            <person name="Munoz R."/>
        </authorList>
    </citation>
    <scope>NUCLEOTIDE SEQUENCE [LARGE SCALE GENOMIC DNA]</scope>
    <source>
        <strain evidence="2 3">CSC1</strain>
    </source>
</reference>
<organism evidence="2 3">
    <name type="scientific">Methylocystis hirsuta</name>
    <dbReference type="NCBI Taxonomy" id="369798"/>
    <lineage>
        <taxon>Bacteria</taxon>
        <taxon>Pseudomonadati</taxon>
        <taxon>Pseudomonadota</taxon>
        <taxon>Alphaproteobacteria</taxon>
        <taxon>Hyphomicrobiales</taxon>
        <taxon>Methylocystaceae</taxon>
        <taxon>Methylocystis</taxon>
    </lineage>
</organism>
<keyword evidence="3" id="KW-1185">Reference proteome</keyword>
<dbReference type="RefSeq" id="WP_123175893.1">
    <property type="nucleotide sequence ID" value="NZ_QWDD01000001.1"/>
</dbReference>
<dbReference type="OrthoDB" id="9790710at2"/>
<dbReference type="PANTHER" id="PTHR46401">
    <property type="entry name" value="GLYCOSYLTRANSFERASE WBBK-RELATED"/>
    <property type="match status" value="1"/>
</dbReference>
<dbReference type="PANTHER" id="PTHR46401:SF9">
    <property type="entry name" value="MANNOSYLTRANSFERASE A"/>
    <property type="match status" value="1"/>
</dbReference>
<keyword evidence="2" id="KW-0808">Transferase</keyword>
<evidence type="ECO:0000259" key="1">
    <source>
        <dbReference type="Pfam" id="PF00534"/>
    </source>
</evidence>